<dbReference type="InterPro" id="IPR035986">
    <property type="entry name" value="PKD_dom_sf"/>
</dbReference>
<name>A0A4U5VDP6_COLLU</name>
<dbReference type="Proteomes" id="UP000298787">
    <property type="component" value="Chromosome 17"/>
</dbReference>
<evidence type="ECO:0000256" key="5">
    <source>
        <dbReference type="ARBA" id="ARBA00022737"/>
    </source>
</evidence>
<feature type="region of interest" description="Disordered" evidence="9">
    <location>
        <begin position="52"/>
        <end position="191"/>
    </location>
</feature>
<keyword evidence="8" id="KW-0325">Glycoprotein</keyword>
<dbReference type="Pfam" id="PF15902">
    <property type="entry name" value="Sortilin-Vps10"/>
    <property type="match status" value="1"/>
</dbReference>
<evidence type="ECO:0000256" key="9">
    <source>
        <dbReference type="SAM" id="MobiDB-lite"/>
    </source>
</evidence>
<evidence type="ECO:0000256" key="1">
    <source>
        <dbReference type="ARBA" id="ARBA00004479"/>
    </source>
</evidence>
<organism evidence="12 13">
    <name type="scientific">Collichthys lucidus</name>
    <name type="common">Big head croaker</name>
    <name type="synonym">Sciaena lucida</name>
    <dbReference type="NCBI Taxonomy" id="240159"/>
    <lineage>
        <taxon>Eukaryota</taxon>
        <taxon>Metazoa</taxon>
        <taxon>Chordata</taxon>
        <taxon>Craniata</taxon>
        <taxon>Vertebrata</taxon>
        <taxon>Euteleostomi</taxon>
        <taxon>Actinopterygii</taxon>
        <taxon>Neopterygii</taxon>
        <taxon>Teleostei</taxon>
        <taxon>Neoteleostei</taxon>
        <taxon>Acanthomorphata</taxon>
        <taxon>Eupercaria</taxon>
        <taxon>Sciaenidae</taxon>
        <taxon>Collichthys</taxon>
    </lineage>
</organism>
<dbReference type="GO" id="GO:0016020">
    <property type="term" value="C:membrane"/>
    <property type="evidence" value="ECO:0007669"/>
    <property type="project" value="UniProtKB-SubCell"/>
</dbReference>
<feature type="compositionally biased region" description="Basic and acidic residues" evidence="9">
    <location>
        <begin position="99"/>
        <end position="109"/>
    </location>
</feature>
<keyword evidence="12" id="KW-0675">Receptor</keyword>
<keyword evidence="6 10" id="KW-1133">Transmembrane helix</keyword>
<evidence type="ECO:0000313" key="12">
    <source>
        <dbReference type="EMBL" id="TKS85730.1"/>
    </source>
</evidence>
<dbReference type="InterPro" id="IPR015943">
    <property type="entry name" value="WD40/YVTN_repeat-like_dom_sf"/>
</dbReference>
<keyword evidence="13" id="KW-1185">Reference proteome</keyword>
<evidence type="ECO:0000256" key="4">
    <source>
        <dbReference type="ARBA" id="ARBA00022729"/>
    </source>
</evidence>
<dbReference type="STRING" id="240159.A0A4U5VDP6"/>
<comment type="subcellular location">
    <subcellularLocation>
        <location evidence="1">Membrane</location>
        <topology evidence="1">Single-pass type I membrane protein</topology>
    </subcellularLocation>
</comment>
<dbReference type="FunFam" id="2.10.70.80:FF:000001">
    <property type="entry name" value="Sortilin-related VPS10 domain-containing receptor 1"/>
    <property type="match status" value="1"/>
</dbReference>
<keyword evidence="5" id="KW-0677">Repeat</keyword>
<dbReference type="Pfam" id="PF00801">
    <property type="entry name" value="PKD"/>
    <property type="match status" value="1"/>
</dbReference>
<evidence type="ECO:0000256" key="10">
    <source>
        <dbReference type="SAM" id="Phobius"/>
    </source>
</evidence>
<evidence type="ECO:0000256" key="2">
    <source>
        <dbReference type="ARBA" id="ARBA00010818"/>
    </source>
</evidence>
<feature type="transmembrane region" description="Helical" evidence="10">
    <location>
        <begin position="1015"/>
        <end position="1033"/>
    </location>
</feature>
<evidence type="ECO:0000256" key="3">
    <source>
        <dbReference type="ARBA" id="ARBA00022692"/>
    </source>
</evidence>
<dbReference type="SUPFAM" id="SSF110296">
    <property type="entry name" value="Oligoxyloglucan reducing end-specific cellobiohydrolase"/>
    <property type="match status" value="1"/>
</dbReference>
<keyword evidence="4" id="KW-0732">Signal</keyword>
<dbReference type="InterPro" id="IPR050310">
    <property type="entry name" value="VPS10-sortilin"/>
</dbReference>
<feature type="domain" description="PKD" evidence="11">
    <location>
        <begin position="824"/>
        <end position="878"/>
    </location>
</feature>
<evidence type="ECO:0000256" key="7">
    <source>
        <dbReference type="ARBA" id="ARBA00023136"/>
    </source>
</evidence>
<dbReference type="CDD" id="cd00146">
    <property type="entry name" value="PKD"/>
    <property type="match status" value="1"/>
</dbReference>
<proteinExistence type="inferred from homology"/>
<evidence type="ECO:0000313" key="13">
    <source>
        <dbReference type="Proteomes" id="UP000298787"/>
    </source>
</evidence>
<dbReference type="InterPro" id="IPR031777">
    <property type="entry name" value="Sortilin_C"/>
</dbReference>
<keyword evidence="3 10" id="KW-0812">Transmembrane</keyword>
<dbReference type="SUPFAM" id="SSF49299">
    <property type="entry name" value="PKD domain"/>
    <property type="match status" value="1"/>
</dbReference>
<dbReference type="Pfam" id="PF15901">
    <property type="entry name" value="Sortilin_C"/>
    <property type="match status" value="1"/>
</dbReference>
<evidence type="ECO:0000259" key="11">
    <source>
        <dbReference type="PROSITE" id="PS50093"/>
    </source>
</evidence>
<dbReference type="InterPro" id="IPR013783">
    <property type="entry name" value="Ig-like_fold"/>
</dbReference>
<dbReference type="Gene3D" id="2.60.40.10">
    <property type="entry name" value="Immunoglobulins"/>
    <property type="match status" value="1"/>
</dbReference>
<gene>
    <name evidence="12" type="ORF">D9C73_019612</name>
</gene>
<sequence>MHHFQPKFVAQAELSSAGTNDRLYRLEVTQLEARVTQRSKVSLKVDNRTKVSSAFETETPDAEPNRDKQVEKDAQSGLEAPISVKTAPNNHRLKIPGKKYGDTYEDNQRRRTATIISEKKNPDPRKRGKRSVDTAHTENVERSTSGQAQLRERFVETVHGGSNSRAEYRRVGEEARGSNPRQSEPHLDTSTFALSGDSAHNQAMVHWSGHNSSVILILTKLYDFNLGAVTESSLWRSSDYGSTYTKLNDKVGSRTVLSYLYVCPTNKQKIMMLSDPEVELAVLISSDEGASFEKHPINFNILSLLFHPAQENWILAYSHDSKLYSSVDFGRKWQLVHDNVMPGRFYWAVMGLDRESDVVHIETRIAKGRAKYVKCRAQQCSEGNRQYLFPGYVDTNSLVVQDEYVFTQDMHIISTDEKQVFAAVQEWNQNNTYSLYISDSPGVYFTLSLENLRTSRGPAGNLLVDFYKIEGINGMYLANKLVDSHIKSFITYNKGQTWALLPAPATDVAGNNLHCILPFCSLHLHLEMSENPYTSGPITSKKSVPGIIVATGNIGTELSSANLGMFITSDAGNSWRQIFDEEHNVWFLDNGGAMLAVLHAEAPIRNLWISLDEGKKWDRHSFSLAPLYVDGVLMEPESDNHIITFFGHFSHRSEWQLIKIDYKGLFSRRCMDGDYQTWHLHNKRELCVMGEKQIYMKRRPGNRCMLAQDYSRIYSSEPCLCTAYDFECDYGWERQASGKCSPAFWFNPNGAAKSCSSSQSFLNSTGYRKVLSNNCKEGGTNVYSPRRQGCRPRPPHGLRLSTSQGDLSATVGNNVTFMVYLDDGDSLRTSIQLDFGDGIKITYSNLSRTDDGIKHIYRTTGIYRVTASAENSQGSDSSTLFLHITKFFRSLLLSFSPALDEHNPDIPEWRDDIGRVVRTALSQVSGVPEEQLLVSLYPGLPSTAELFILPDEHTLSEHKRSSEESLESISNIFVTALNQGLVQFELKADIRIIVYMTQQTLAPLVDSNSIHSGSAMLMLLTVVFVGLAAFFIYKFKRKIPWMHVQTEDSHEKEPEVISTVGQNDNMSKVKLSEFPSPKELMEKELEARSRGSVNLTTVLNADYPEQCALI</sequence>
<dbReference type="AlphaFoldDB" id="A0A4U5VDP6"/>
<dbReference type="EMBL" id="CM014094">
    <property type="protein sequence ID" value="TKS85730.1"/>
    <property type="molecule type" value="Genomic_DNA"/>
</dbReference>
<dbReference type="InterPro" id="IPR031778">
    <property type="entry name" value="Sortilin_N"/>
</dbReference>
<evidence type="ECO:0000256" key="8">
    <source>
        <dbReference type="ARBA" id="ARBA00023180"/>
    </source>
</evidence>
<feature type="compositionally biased region" description="Basic and acidic residues" evidence="9">
    <location>
        <begin position="63"/>
        <end position="74"/>
    </location>
</feature>
<dbReference type="InterPro" id="IPR000601">
    <property type="entry name" value="PKD_dom"/>
</dbReference>
<dbReference type="SMART" id="SM00602">
    <property type="entry name" value="VPS10"/>
    <property type="match status" value="1"/>
</dbReference>
<dbReference type="Gene3D" id="2.10.70.80">
    <property type="match status" value="1"/>
</dbReference>
<dbReference type="PANTHER" id="PTHR12106:SF10">
    <property type="entry name" value="VPS10 DOMAIN-CONTAINING RECEPTOR SORCS3"/>
    <property type="match status" value="1"/>
</dbReference>
<comment type="similarity">
    <text evidence="2">Belongs to the VPS10-related sortilin family. SORCS subfamily.</text>
</comment>
<dbReference type="Gene3D" id="3.30.60.270">
    <property type="match status" value="1"/>
</dbReference>
<dbReference type="Gene3D" id="2.130.10.10">
    <property type="entry name" value="YVTN repeat-like/Quinoprotein amine dehydrogenase"/>
    <property type="match status" value="1"/>
</dbReference>
<dbReference type="PROSITE" id="PS50093">
    <property type="entry name" value="PKD"/>
    <property type="match status" value="1"/>
</dbReference>
<keyword evidence="7 10" id="KW-0472">Membrane</keyword>
<reference evidence="12 13" key="1">
    <citation type="submission" date="2019-01" db="EMBL/GenBank/DDBJ databases">
        <title>Genome Assembly of Collichthys lucidus.</title>
        <authorList>
            <person name="Cai M."/>
            <person name="Xiao S."/>
        </authorList>
    </citation>
    <scope>NUCLEOTIDE SEQUENCE [LARGE SCALE GENOMIC DNA]</scope>
    <source>
        <strain evidence="12">JT15FE1705JMU</strain>
        <tissue evidence="12">Muscle</tissue>
    </source>
</reference>
<evidence type="ECO:0000256" key="6">
    <source>
        <dbReference type="ARBA" id="ARBA00022989"/>
    </source>
</evidence>
<protein>
    <submittedName>
        <fullName evidence="12">VPS10 domain-containing receptor</fullName>
    </submittedName>
</protein>
<dbReference type="FunFam" id="2.60.40.10:FF:000083">
    <property type="entry name" value="Sortilin-related VPS10 domain containing receptor 2"/>
    <property type="match status" value="1"/>
</dbReference>
<dbReference type="InterPro" id="IPR006581">
    <property type="entry name" value="VPS10"/>
</dbReference>
<feature type="compositionally biased region" description="Basic and acidic residues" evidence="9">
    <location>
        <begin position="117"/>
        <end position="141"/>
    </location>
</feature>
<accession>A0A4U5VDP6</accession>
<dbReference type="PANTHER" id="PTHR12106">
    <property type="entry name" value="SORTILIN RELATED"/>
    <property type="match status" value="1"/>
</dbReference>
<feature type="compositionally biased region" description="Basic and acidic residues" evidence="9">
    <location>
        <begin position="166"/>
        <end position="176"/>
    </location>
</feature>